<dbReference type="Proteomes" id="UP000509301">
    <property type="component" value="Chromosome"/>
</dbReference>
<gene>
    <name evidence="3" type="ORF">GWK48_08645</name>
</gene>
<sequence length="237" mass="26641">MVLGKETEMGLKELFKANAEDYMLLSFLADKLEAAGKKEEAKTLREKAKVEYGHARGIFEKLYTHAGSSSMLNEFTREEAEEHVSEYNNVAMKAKAEGHMDVEAMLCAYAEQERDIAEATKKVSAMLNEFTREEAEEHVSEYNNVAMKAKAEGHMDVEAMLCAYAEQERDIAEATKKVSAMLNEFTREEAEEHVSEYNNVAMKAKAEGHMDVEAMLCAYAEQERDIAEATKKVAKAL</sequence>
<protein>
    <submittedName>
        <fullName evidence="3">Rubrerythrin</fullName>
    </submittedName>
</protein>
<dbReference type="AlphaFoldDB" id="A0A6N0P0F7"/>
<dbReference type="EMBL" id="CP049074">
    <property type="protein sequence ID" value="QKR01088.1"/>
    <property type="molecule type" value="Genomic_DNA"/>
</dbReference>
<feature type="coiled-coil region" evidence="1">
    <location>
        <begin position="77"/>
        <end position="232"/>
    </location>
</feature>
<organism evidence="3 4">
    <name type="scientific">Metallosphaera tengchongensis</name>
    <dbReference type="NCBI Taxonomy" id="1532350"/>
    <lineage>
        <taxon>Archaea</taxon>
        <taxon>Thermoproteota</taxon>
        <taxon>Thermoprotei</taxon>
        <taxon>Sulfolobales</taxon>
        <taxon>Sulfolobaceae</taxon>
        <taxon>Metallosphaera</taxon>
    </lineage>
</organism>
<evidence type="ECO:0000313" key="3">
    <source>
        <dbReference type="EMBL" id="QKR01088.1"/>
    </source>
</evidence>
<proteinExistence type="predicted"/>
<dbReference type="PROSITE" id="PS50905">
    <property type="entry name" value="FERRITIN_LIKE"/>
    <property type="match status" value="1"/>
</dbReference>
<dbReference type="SUPFAM" id="SSF47240">
    <property type="entry name" value="Ferritin-like"/>
    <property type="match status" value="2"/>
</dbReference>
<evidence type="ECO:0000313" key="4">
    <source>
        <dbReference type="Proteomes" id="UP000509301"/>
    </source>
</evidence>
<feature type="domain" description="Ferritin-like diiron" evidence="2">
    <location>
        <begin position="1"/>
        <end position="131"/>
    </location>
</feature>
<dbReference type="InterPro" id="IPR012347">
    <property type="entry name" value="Ferritin-like"/>
</dbReference>
<keyword evidence="4" id="KW-1185">Reference proteome</keyword>
<accession>A0A6N0P0F7</accession>
<name>A0A6N0P0F7_9CREN</name>
<reference evidence="3 4" key="1">
    <citation type="submission" date="2020-02" db="EMBL/GenBank/DDBJ databases">
        <title>Comparative genome analysis reveals the metabolism and evolution of the thermophilic archaeal genus Metallosphaera.</title>
        <authorList>
            <person name="Jiang C."/>
        </authorList>
    </citation>
    <scope>NUCLEOTIDE SEQUENCE [LARGE SCALE GENOMIC DNA]</scope>
    <source>
        <strain evidence="3 4">Ric-A</strain>
    </source>
</reference>
<dbReference type="InterPro" id="IPR009078">
    <property type="entry name" value="Ferritin-like_SF"/>
</dbReference>
<dbReference type="Gene3D" id="1.20.1260.10">
    <property type="match status" value="1"/>
</dbReference>
<evidence type="ECO:0000256" key="1">
    <source>
        <dbReference type="SAM" id="Coils"/>
    </source>
</evidence>
<dbReference type="InterPro" id="IPR009040">
    <property type="entry name" value="Ferritin-like_diiron"/>
</dbReference>
<dbReference type="OrthoDB" id="43037at2157"/>
<evidence type="ECO:0000259" key="2">
    <source>
        <dbReference type="PROSITE" id="PS50905"/>
    </source>
</evidence>
<dbReference type="KEGG" id="mten:GWK48_08645"/>
<keyword evidence="1" id="KW-0175">Coiled coil</keyword>